<keyword evidence="1" id="KW-0210">Decarboxylase</keyword>
<keyword evidence="3" id="KW-0456">Lyase</keyword>
<dbReference type="EMBL" id="JBHRSZ010000004">
    <property type="protein sequence ID" value="MFC3150928.1"/>
    <property type="molecule type" value="Genomic_DNA"/>
</dbReference>
<evidence type="ECO:0000256" key="4">
    <source>
        <dbReference type="ARBA" id="ARBA00023317"/>
    </source>
</evidence>
<dbReference type="Proteomes" id="UP001595476">
    <property type="component" value="Unassembled WGS sequence"/>
</dbReference>
<feature type="region of interest" description="Disordered" evidence="5">
    <location>
        <begin position="336"/>
        <end position="359"/>
    </location>
</feature>
<evidence type="ECO:0000313" key="6">
    <source>
        <dbReference type="EMBL" id="MFC3150928.1"/>
    </source>
</evidence>
<feature type="compositionally biased region" description="Polar residues" evidence="5">
    <location>
        <begin position="341"/>
        <end position="359"/>
    </location>
</feature>
<sequence>MLNHQYIDKDANVIDETLFADRIIQWLYSSARERSPSVFKALTGSFSSKLLAHLNFDMALTTRLLGNKKFLKQCGVNLDECIDPPESFTTARRIFERKIKYWECRPQPNETEAVLSPADSRMLIGSFSDDSPLRIKDKFFKFEEMLGEDKTRWLTAFEDGDFAIFRLTPDKYHYNHVPVSGKVVDIYELDGHFHSCNPGAIVKVVTPYSKNRRVVTVIDTDIPGGSNVGLVAMVEVVALMIGEIEQCYSDREYDNPVPVEPGLFLKKGQPKSLYHPGSSTDVLIFQKDRIQFSERIISNLMHEQAQSRFNQAFNQPLIETDVAVRSHIAMPAHTKKRLVNGHSQTKSQEDSSQLFAVTGLSQTPNTQTTIVE</sequence>
<evidence type="ECO:0000256" key="2">
    <source>
        <dbReference type="ARBA" id="ARBA00023145"/>
    </source>
</evidence>
<name>A0ABV7HE29_9GAMM</name>
<proteinExistence type="predicted"/>
<evidence type="ECO:0000256" key="5">
    <source>
        <dbReference type="SAM" id="MobiDB-lite"/>
    </source>
</evidence>
<dbReference type="PANTHER" id="PTHR10067">
    <property type="entry name" value="PHOSPHATIDYLSERINE DECARBOXYLASE"/>
    <property type="match status" value="1"/>
</dbReference>
<keyword evidence="2" id="KW-0865">Zymogen</keyword>
<protein>
    <submittedName>
        <fullName evidence="6">Phosphatidylserine decarboxylase</fullName>
    </submittedName>
</protein>
<dbReference type="RefSeq" id="WP_386718750.1">
    <property type="nucleotide sequence ID" value="NZ_JBHRSZ010000004.1"/>
</dbReference>
<keyword evidence="4" id="KW-0670">Pyruvate</keyword>
<keyword evidence="7" id="KW-1185">Reference proteome</keyword>
<reference evidence="7" key="1">
    <citation type="journal article" date="2019" name="Int. J. Syst. Evol. Microbiol.">
        <title>The Global Catalogue of Microorganisms (GCM) 10K type strain sequencing project: providing services to taxonomists for standard genome sequencing and annotation.</title>
        <authorList>
            <consortium name="The Broad Institute Genomics Platform"/>
            <consortium name="The Broad Institute Genome Sequencing Center for Infectious Disease"/>
            <person name="Wu L."/>
            <person name="Ma J."/>
        </authorList>
    </citation>
    <scope>NUCLEOTIDE SEQUENCE [LARGE SCALE GENOMIC DNA]</scope>
    <source>
        <strain evidence="7">KCTC 52438</strain>
    </source>
</reference>
<gene>
    <name evidence="6" type="ORF">ACFOEK_07805</name>
</gene>
<accession>A0ABV7HE29</accession>
<evidence type="ECO:0000256" key="3">
    <source>
        <dbReference type="ARBA" id="ARBA00023239"/>
    </source>
</evidence>
<evidence type="ECO:0000313" key="7">
    <source>
        <dbReference type="Proteomes" id="UP001595476"/>
    </source>
</evidence>
<dbReference type="Pfam" id="PF02666">
    <property type="entry name" value="PS_Dcarbxylase"/>
    <property type="match status" value="1"/>
</dbReference>
<dbReference type="InterPro" id="IPR003817">
    <property type="entry name" value="PS_Dcarbxylase"/>
</dbReference>
<evidence type="ECO:0000256" key="1">
    <source>
        <dbReference type="ARBA" id="ARBA00022793"/>
    </source>
</evidence>
<comment type="caution">
    <text evidence="6">The sequence shown here is derived from an EMBL/GenBank/DDBJ whole genome shotgun (WGS) entry which is preliminary data.</text>
</comment>
<organism evidence="6 7">
    <name type="scientific">Litoribrevibacter euphylliae</name>
    <dbReference type="NCBI Taxonomy" id="1834034"/>
    <lineage>
        <taxon>Bacteria</taxon>
        <taxon>Pseudomonadati</taxon>
        <taxon>Pseudomonadota</taxon>
        <taxon>Gammaproteobacteria</taxon>
        <taxon>Oceanospirillales</taxon>
        <taxon>Oceanospirillaceae</taxon>
        <taxon>Litoribrevibacter</taxon>
    </lineage>
</organism>